<dbReference type="VEuPathDB" id="PiroplasmaDB:BEWA_038240"/>
<dbReference type="AlphaFoldDB" id="L1LEF1"/>
<evidence type="ECO:0000259" key="1">
    <source>
        <dbReference type="Pfam" id="PF00675"/>
    </source>
</evidence>
<dbReference type="STRING" id="1537102.L1LEF1"/>
<dbReference type="FunFam" id="3.30.830.10:FF:000031">
    <property type="entry name" value="Putative zinc metalloprotease"/>
    <property type="match status" value="1"/>
</dbReference>
<dbReference type="MEROPS" id="M16.A22"/>
<dbReference type="PANTHER" id="PTHR43016">
    <property type="entry name" value="PRESEQUENCE PROTEASE"/>
    <property type="match status" value="1"/>
</dbReference>
<accession>L1LEF1</accession>
<dbReference type="OrthoDB" id="952271at2759"/>
<feature type="domain" description="Peptidase M16 C-terminal" evidence="2">
    <location>
        <begin position="764"/>
        <end position="940"/>
    </location>
</feature>
<dbReference type="FunFam" id="3.30.830.10:FF:000015">
    <property type="entry name" value="Putative zinc metalloprotease"/>
    <property type="match status" value="1"/>
</dbReference>
<evidence type="ECO:0000313" key="3">
    <source>
        <dbReference type="EMBL" id="EKX73787.1"/>
    </source>
</evidence>
<dbReference type="eggNOG" id="KOG0961">
    <property type="taxonomic scope" value="Eukaryota"/>
</dbReference>
<organism evidence="3 4">
    <name type="scientific">Theileria equi strain WA</name>
    <dbReference type="NCBI Taxonomy" id="1537102"/>
    <lineage>
        <taxon>Eukaryota</taxon>
        <taxon>Sar</taxon>
        <taxon>Alveolata</taxon>
        <taxon>Apicomplexa</taxon>
        <taxon>Aconoidasida</taxon>
        <taxon>Piroplasmida</taxon>
        <taxon>Theileriidae</taxon>
        <taxon>Theileria</taxon>
    </lineage>
</organism>
<evidence type="ECO:0000313" key="4">
    <source>
        <dbReference type="Proteomes" id="UP000031512"/>
    </source>
</evidence>
<comment type="caution">
    <text evidence="3">The sequence shown here is derived from an EMBL/GenBank/DDBJ whole genome shotgun (WGS) entry which is preliminary data.</text>
</comment>
<dbReference type="GO" id="GO:0046872">
    <property type="term" value="F:metal ion binding"/>
    <property type="evidence" value="ECO:0007669"/>
    <property type="project" value="InterPro"/>
</dbReference>
<dbReference type="EMBL" id="ACOU01000002">
    <property type="protein sequence ID" value="EKX73787.1"/>
    <property type="molecule type" value="Genomic_DNA"/>
</dbReference>
<dbReference type="Pfam" id="PF05193">
    <property type="entry name" value="Peptidase_M16_C"/>
    <property type="match status" value="2"/>
</dbReference>
<dbReference type="GeneID" id="15803151"/>
<proteinExistence type="predicted"/>
<evidence type="ECO:0000259" key="2">
    <source>
        <dbReference type="Pfam" id="PF05193"/>
    </source>
</evidence>
<feature type="domain" description="Peptidase M16 C-terminal" evidence="2">
    <location>
        <begin position="196"/>
        <end position="319"/>
    </location>
</feature>
<dbReference type="PANTHER" id="PTHR43016:SF16">
    <property type="entry name" value="METALLOPROTEASE, PUTATIVE (AFU_ORTHOLOGUE AFUA_4G07610)-RELATED"/>
    <property type="match status" value="1"/>
</dbReference>
<protein>
    <submittedName>
        <fullName evidence="3">Uncharacterized protein</fullName>
    </submittedName>
</protein>
<dbReference type="Gene3D" id="3.30.830.10">
    <property type="entry name" value="Metalloenzyme, LuxS/M16 peptidase-like"/>
    <property type="match status" value="4"/>
</dbReference>
<feature type="domain" description="Peptidase M16 N-terminal" evidence="1">
    <location>
        <begin position="54"/>
        <end position="138"/>
    </location>
</feature>
<reference evidence="3 4" key="1">
    <citation type="journal article" date="2012" name="BMC Genomics">
        <title>Comparative genomic analysis and phylogenetic position of Theileria equi.</title>
        <authorList>
            <person name="Kappmeyer L.S."/>
            <person name="Thiagarajan M."/>
            <person name="Herndon D.R."/>
            <person name="Ramsay J.D."/>
            <person name="Caler E."/>
            <person name="Djikeng A."/>
            <person name="Gillespie J.J."/>
            <person name="Lau A.O."/>
            <person name="Roalson E.H."/>
            <person name="Silva J.C."/>
            <person name="Silva M.G."/>
            <person name="Suarez C.E."/>
            <person name="Ueti M.W."/>
            <person name="Nene V.M."/>
            <person name="Mealey R.H."/>
            <person name="Knowles D.P."/>
            <person name="Brayton K.A."/>
        </authorList>
    </citation>
    <scope>NUCLEOTIDE SEQUENCE [LARGE SCALE GENOMIC DNA]</scope>
    <source>
        <strain evidence="3 4">WA</strain>
    </source>
</reference>
<dbReference type="Pfam" id="PF00675">
    <property type="entry name" value="Peptidase_M16"/>
    <property type="match status" value="1"/>
</dbReference>
<dbReference type="Proteomes" id="UP000031512">
    <property type="component" value="Unassembled WGS sequence"/>
</dbReference>
<dbReference type="SUPFAM" id="SSF63411">
    <property type="entry name" value="LuxS/MPP-like metallohydrolase"/>
    <property type="match status" value="4"/>
</dbReference>
<dbReference type="InterPro" id="IPR011249">
    <property type="entry name" value="Metalloenz_LuxS/M16"/>
</dbReference>
<sequence>MVSSQAKFSLVNSFTIKHVEVKEFISQRTGVKVFLLAYDTPIVNSYFVIPTQADNHEGLPHTLEHIIFLGSERYPYRGTLDILACRALSMGTNAWTATDHTAYTLSTAGLDGTLKMLPIYLDHILHPTLTEEAFMTDVHHITADGSNSGVVYCEMKSCENTAESIMHFEALDKLYPGDSGYKMNTGGRLDGIRSTNVDRVREFHKKFYRWDNLSIVICGNVFDESLILSTIEKTETESIEYHPQKKAKHDNDANKPWSELRHVQKLEQSVKSQVAFPSEEEDNGNYSLSWRGPAWDNFELIRAISLVGSYLVDSTTSPLERAMIHNGDPYGSCVDFSMDCFKEIYFQLVVKDVPFKDSDKMTTVEEKLCSSITDVYNSPLDMERLHMLIERGNMTYLRQIETSPHETLIESIIGYILYSESAQQLEQLLNSTEMVKRLLSKDESYWKDILETYFIDAPNVSIKCIPSTKLSTEIQEFEEELIRKQIEEHGLEKLNDNKTRVESMFENNNGPPKEVIEGFGFCNSSNISLPKWPLLRNFKSSDLVDGVGKGADASFNNVLIYNKDTGKGTIEDIDSLAQELNLIKYPIQVNHISSDFVKIYLLFSTIDLDLSLDEKRLLLILSILMFESNVSVDDKLVKAEDFIQMLMDNTTSYGSNLGLNSSSLLPDEYSGFISVYFTSPVENYEKILEIFFNIVYNIEYSSEIIKNHINSLLTSFSKKKRSAKCLVRQISTALRIKSDSVRNTCSLGQQNAFLKSVVDKDLVESLTALHKKVFRPENMCLHITADLSKLPVGWINFWKNLPCSSSIDKPLSDHFNFKYGTDKEFKSNSAILSSLASTDVTYFRITIPAPIGYDNPDYIALSVIAEYLSMVEGPLYRVIRGGGYAYNHAVVYFPSQGEIYLSIFQATDLIQALKATQDAICKILSPTSVPDDDIMAAKASLIFRVLSNEETLSEYSQETFLSALRQTSINHNKEVVDKIQEVSIEDIKVATEKYLKEFLTFDGPPKSISCITSRGSVDELFKGLNDINYTNICQLSPDSILPFLSNETEQI</sequence>
<gene>
    <name evidence="3" type="ORF">BEWA_038240</name>
</gene>
<dbReference type="RefSeq" id="XP_004833239.1">
    <property type="nucleotide sequence ID" value="XM_004833182.1"/>
</dbReference>
<dbReference type="InterPro" id="IPR011765">
    <property type="entry name" value="Pept_M16_N"/>
</dbReference>
<keyword evidence="4" id="KW-1185">Reference proteome</keyword>
<name>L1LEF1_THEEQ</name>
<dbReference type="KEGG" id="beq:BEWA_038240"/>
<dbReference type="InterPro" id="IPR007863">
    <property type="entry name" value="Peptidase_M16_C"/>
</dbReference>